<feature type="chain" id="PRO_5003274307" description="DUF4402 domain-containing protein" evidence="1">
    <location>
        <begin position="26"/>
        <end position="177"/>
    </location>
</feature>
<dbReference type="Proteomes" id="UP000004728">
    <property type="component" value="Unassembled WGS sequence"/>
</dbReference>
<evidence type="ECO:0000313" key="2">
    <source>
        <dbReference type="EMBL" id="EGD57420.1"/>
    </source>
</evidence>
<proteinExistence type="predicted"/>
<protein>
    <recommendedName>
        <fullName evidence="4">DUF4402 domain-containing protein</fullName>
    </recommendedName>
</protein>
<dbReference type="InterPro" id="IPR025514">
    <property type="entry name" value="DUF4402"/>
</dbReference>
<evidence type="ECO:0000313" key="3">
    <source>
        <dbReference type="Proteomes" id="UP000004728"/>
    </source>
</evidence>
<sequence length="177" mass="17388">MRVSAKVAGLALGLIGLGLATPAVAGPASTSTTSGSASAQVALPLQVVAVEDLRFGAIAQPQASGTLTIATNGAMTTSGSLGTASAIAQPGTRGPAQFALSGQSGQRFLVLIANNTTISNGSATMRVTKITSSIGQGLEVLDASGTLTFTVGGTLNANSNQAVGNYTGTFPVIVTFF</sequence>
<feature type="signal peptide" evidence="1">
    <location>
        <begin position="1"/>
        <end position="25"/>
    </location>
</feature>
<comment type="caution">
    <text evidence="2">The sequence shown here is derived from an EMBL/GenBank/DDBJ whole genome shotgun (WGS) entry which is preliminary data.</text>
</comment>
<evidence type="ECO:0008006" key="4">
    <source>
        <dbReference type="Google" id="ProtNLM"/>
    </source>
</evidence>
<dbReference type="Pfam" id="PF14352">
    <property type="entry name" value="DUF4402"/>
    <property type="match status" value="1"/>
</dbReference>
<dbReference type="EMBL" id="AEWJ01000065">
    <property type="protein sequence ID" value="EGD57420.1"/>
    <property type="molecule type" value="Genomic_DNA"/>
</dbReference>
<gene>
    <name evidence="2" type="ORF">Y88_3730</name>
</gene>
<dbReference type="OrthoDB" id="7507929at2"/>
<organism evidence="2 3">
    <name type="scientific">Novosphingobium nitrogenifigens DSM 19370</name>
    <dbReference type="NCBI Taxonomy" id="983920"/>
    <lineage>
        <taxon>Bacteria</taxon>
        <taxon>Pseudomonadati</taxon>
        <taxon>Pseudomonadota</taxon>
        <taxon>Alphaproteobacteria</taxon>
        <taxon>Sphingomonadales</taxon>
        <taxon>Sphingomonadaceae</taxon>
        <taxon>Novosphingobium</taxon>
    </lineage>
</organism>
<keyword evidence="1" id="KW-0732">Signal</keyword>
<dbReference type="eggNOG" id="ENOG5033E5M">
    <property type="taxonomic scope" value="Bacteria"/>
</dbReference>
<keyword evidence="3" id="KW-1185">Reference proteome</keyword>
<evidence type="ECO:0000256" key="1">
    <source>
        <dbReference type="SAM" id="SignalP"/>
    </source>
</evidence>
<dbReference type="STRING" id="983920.Y88_3730"/>
<dbReference type="HOGENOM" id="CLU_124984_0_0_5"/>
<dbReference type="InParanoid" id="F1ZDD8"/>
<dbReference type="RefSeq" id="WP_008071456.1">
    <property type="nucleotide sequence ID" value="NZ_AQWK01000004.1"/>
</dbReference>
<dbReference type="AlphaFoldDB" id="F1ZDD8"/>
<reference evidence="2 3" key="1">
    <citation type="journal article" date="2012" name="J. Bacteriol.">
        <title>Draft Genome Sequence of Novosphingobium nitrogenifigens Y88T.</title>
        <authorList>
            <person name="Strabala T.J."/>
            <person name="Macdonald L."/>
            <person name="Liu V."/>
            <person name="Smit A.M."/>
        </authorList>
    </citation>
    <scope>NUCLEOTIDE SEQUENCE [LARGE SCALE GENOMIC DNA]</scope>
    <source>
        <strain evidence="2 3">DSM 19370</strain>
    </source>
</reference>
<accession>F1ZDD8</accession>
<name>F1ZDD8_9SPHN</name>